<reference evidence="6 7" key="1">
    <citation type="submission" date="2020-07" db="EMBL/GenBank/DDBJ databases">
        <title>Taxonomic revisions and descriptions of new bacterial species based on genomic comparisons in the high-G+C-content subgroup of the family Alcaligenaceae.</title>
        <authorList>
            <person name="Szabo A."/>
            <person name="Felfoldi T."/>
        </authorList>
    </citation>
    <scope>NUCLEOTIDE SEQUENCE [LARGE SCALE GENOMIC DNA]</scope>
    <source>
        <strain evidence="6 7">DSM 25264</strain>
    </source>
</reference>
<evidence type="ECO:0000313" key="6">
    <source>
        <dbReference type="EMBL" id="NYT38999.1"/>
    </source>
</evidence>
<dbReference type="Gene3D" id="1.10.10.10">
    <property type="entry name" value="Winged helix-like DNA-binding domain superfamily/Winged helix DNA-binding domain"/>
    <property type="match status" value="1"/>
</dbReference>
<keyword evidence="2" id="KW-0238">DNA-binding</keyword>
<feature type="domain" description="HTH gntR-type" evidence="5">
    <location>
        <begin position="10"/>
        <end position="78"/>
    </location>
</feature>
<dbReference type="SMART" id="SM00895">
    <property type="entry name" value="FCD"/>
    <property type="match status" value="1"/>
</dbReference>
<evidence type="ECO:0000313" key="7">
    <source>
        <dbReference type="Proteomes" id="UP000580517"/>
    </source>
</evidence>
<keyword evidence="3" id="KW-0804">Transcription</keyword>
<dbReference type="InterPro" id="IPR036388">
    <property type="entry name" value="WH-like_DNA-bd_sf"/>
</dbReference>
<keyword evidence="7" id="KW-1185">Reference proteome</keyword>
<feature type="region of interest" description="Disordered" evidence="4">
    <location>
        <begin position="84"/>
        <end position="107"/>
    </location>
</feature>
<dbReference type="PANTHER" id="PTHR43537:SF5">
    <property type="entry name" value="UXU OPERON TRANSCRIPTIONAL REGULATOR"/>
    <property type="match status" value="1"/>
</dbReference>
<dbReference type="InterPro" id="IPR008920">
    <property type="entry name" value="TF_FadR/GntR_C"/>
</dbReference>
<dbReference type="PROSITE" id="PS50949">
    <property type="entry name" value="HTH_GNTR"/>
    <property type="match status" value="1"/>
</dbReference>
<keyword evidence="1" id="KW-0805">Transcription regulation</keyword>
<gene>
    <name evidence="6" type="ORF">H0A68_19165</name>
</gene>
<evidence type="ECO:0000256" key="1">
    <source>
        <dbReference type="ARBA" id="ARBA00023015"/>
    </source>
</evidence>
<organism evidence="6 7">
    <name type="scientific">Allopusillimonas soli</name>
    <dbReference type="NCBI Taxonomy" id="659016"/>
    <lineage>
        <taxon>Bacteria</taxon>
        <taxon>Pseudomonadati</taxon>
        <taxon>Pseudomonadota</taxon>
        <taxon>Betaproteobacteria</taxon>
        <taxon>Burkholderiales</taxon>
        <taxon>Alcaligenaceae</taxon>
        <taxon>Allopusillimonas</taxon>
    </lineage>
</organism>
<accession>A0A853FGK5</accession>
<name>A0A853FGK5_9BURK</name>
<dbReference type="InterPro" id="IPR000524">
    <property type="entry name" value="Tscrpt_reg_HTH_GntR"/>
</dbReference>
<feature type="compositionally biased region" description="Basic and acidic residues" evidence="4">
    <location>
        <begin position="98"/>
        <end position="107"/>
    </location>
</feature>
<dbReference type="PRINTS" id="PR00035">
    <property type="entry name" value="HTHGNTR"/>
</dbReference>
<dbReference type="GO" id="GO:0003700">
    <property type="term" value="F:DNA-binding transcription factor activity"/>
    <property type="evidence" value="ECO:0007669"/>
    <property type="project" value="InterPro"/>
</dbReference>
<dbReference type="SMART" id="SM00345">
    <property type="entry name" value="HTH_GNTR"/>
    <property type="match status" value="1"/>
</dbReference>
<evidence type="ECO:0000259" key="5">
    <source>
        <dbReference type="PROSITE" id="PS50949"/>
    </source>
</evidence>
<dbReference type="Pfam" id="PF00392">
    <property type="entry name" value="GntR"/>
    <property type="match status" value="1"/>
</dbReference>
<comment type="caution">
    <text evidence="6">The sequence shown here is derived from an EMBL/GenBank/DDBJ whole genome shotgun (WGS) entry which is preliminary data.</text>
</comment>
<dbReference type="OrthoDB" id="5296437at2"/>
<dbReference type="EMBL" id="JACCEW010000009">
    <property type="protein sequence ID" value="NYT38999.1"/>
    <property type="molecule type" value="Genomic_DNA"/>
</dbReference>
<dbReference type="InterPro" id="IPR011711">
    <property type="entry name" value="GntR_C"/>
</dbReference>
<dbReference type="Proteomes" id="UP000580517">
    <property type="component" value="Unassembled WGS sequence"/>
</dbReference>
<dbReference type="Gene3D" id="1.20.120.530">
    <property type="entry name" value="GntR ligand-binding domain-like"/>
    <property type="match status" value="1"/>
</dbReference>
<dbReference type="PANTHER" id="PTHR43537">
    <property type="entry name" value="TRANSCRIPTIONAL REGULATOR, GNTR FAMILY"/>
    <property type="match status" value="1"/>
</dbReference>
<protein>
    <submittedName>
        <fullName evidence="6">FadR family transcriptional regulator</fullName>
    </submittedName>
</protein>
<dbReference type="AlphaFoldDB" id="A0A853FGK5"/>
<evidence type="ECO:0000256" key="2">
    <source>
        <dbReference type="ARBA" id="ARBA00023125"/>
    </source>
</evidence>
<dbReference type="Pfam" id="PF07729">
    <property type="entry name" value="FCD"/>
    <property type="match status" value="1"/>
</dbReference>
<proteinExistence type="predicted"/>
<dbReference type="SUPFAM" id="SSF46785">
    <property type="entry name" value="Winged helix' DNA-binding domain"/>
    <property type="match status" value="1"/>
</dbReference>
<dbReference type="InterPro" id="IPR036390">
    <property type="entry name" value="WH_DNA-bd_sf"/>
</dbReference>
<sequence>MSRFEPVNTTRLYRMISRQIADRIRAGDFPEGSRLPSERELAGSMHVSRTSVREALIALEIEGLVEVRVGSGVYVLRQDRRESAGGNAARGKAAARVSGRDDPDRQELREYDRTAPPAADMTPFELVHVHLLLEPESAALAARHASDEQVQAIMQAARGLEDADSPAAHNILFHLAIADASGNAALASTIRDVWRLRDESALYSRLENHFVPRKIWHIAENEHMDIAQAIARHDVVLARRAMRVHFMEIRQRLREDFRSQLFVK</sequence>
<evidence type="ECO:0000256" key="4">
    <source>
        <dbReference type="SAM" id="MobiDB-lite"/>
    </source>
</evidence>
<feature type="compositionally biased region" description="Low complexity" evidence="4">
    <location>
        <begin position="84"/>
        <end position="97"/>
    </location>
</feature>
<dbReference type="SUPFAM" id="SSF48008">
    <property type="entry name" value="GntR ligand-binding domain-like"/>
    <property type="match status" value="1"/>
</dbReference>
<dbReference type="CDD" id="cd07377">
    <property type="entry name" value="WHTH_GntR"/>
    <property type="match status" value="1"/>
</dbReference>
<dbReference type="GO" id="GO:0003677">
    <property type="term" value="F:DNA binding"/>
    <property type="evidence" value="ECO:0007669"/>
    <property type="project" value="UniProtKB-KW"/>
</dbReference>
<evidence type="ECO:0000256" key="3">
    <source>
        <dbReference type="ARBA" id="ARBA00023163"/>
    </source>
</evidence>